<evidence type="ECO:0000313" key="2">
    <source>
        <dbReference type="Proteomes" id="UP000280960"/>
    </source>
</evidence>
<dbReference type="RefSeq" id="WP_122014689.1">
    <property type="nucleotide sequence ID" value="NZ_CP033169.1"/>
</dbReference>
<name>A0A3G2R5E1_9FIRM</name>
<proteinExistence type="predicted"/>
<reference evidence="1 2" key="1">
    <citation type="submission" date="2018-10" db="EMBL/GenBank/DDBJ databases">
        <authorList>
            <person name="Zhang X."/>
        </authorList>
    </citation>
    <scope>NUCLEOTIDE SEQUENCE [LARGE SCALE GENOMIC DNA]</scope>
    <source>
        <strain evidence="1 2">SK-G1</strain>
    </source>
</reference>
<sequence>MKIPYNIGDAGAQQEKLWQILNDMAADLEALKNAMQTHTHGGVTAGTDSTAVTTTTVTLKTIKSDNYTG</sequence>
<dbReference type="EMBL" id="CP033169">
    <property type="protein sequence ID" value="AYO30599.1"/>
    <property type="molecule type" value="Genomic_DNA"/>
</dbReference>
<protein>
    <submittedName>
        <fullName evidence="1">Uncharacterized protein</fullName>
    </submittedName>
</protein>
<dbReference type="Proteomes" id="UP000280960">
    <property type="component" value="Chromosome"/>
</dbReference>
<keyword evidence="2" id="KW-1185">Reference proteome</keyword>
<dbReference type="KEGG" id="bacg:D2962_08175"/>
<accession>A0A3G2R5E1</accession>
<evidence type="ECO:0000313" key="1">
    <source>
        <dbReference type="EMBL" id="AYO30599.1"/>
    </source>
</evidence>
<organism evidence="1 2">
    <name type="scientific">Biomaibacter acetigenes</name>
    <dbReference type="NCBI Taxonomy" id="2316383"/>
    <lineage>
        <taxon>Bacteria</taxon>
        <taxon>Bacillati</taxon>
        <taxon>Bacillota</taxon>
        <taxon>Clostridia</taxon>
        <taxon>Thermosediminibacterales</taxon>
        <taxon>Tepidanaerobacteraceae</taxon>
        <taxon>Biomaibacter</taxon>
    </lineage>
</organism>
<gene>
    <name evidence="1" type="ORF">D2962_08175</name>
</gene>
<dbReference type="AlphaFoldDB" id="A0A3G2R5E1"/>